<reference evidence="2 3" key="1">
    <citation type="journal article" date="2018" name="Front. Plant Sci.">
        <title>Red Clover (Trifolium pratense) and Zigzag Clover (T. medium) - A Picture of Genomic Similarities and Differences.</title>
        <authorList>
            <person name="Dluhosova J."/>
            <person name="Istvanek J."/>
            <person name="Nedelnik J."/>
            <person name="Repkova J."/>
        </authorList>
    </citation>
    <scope>NUCLEOTIDE SEQUENCE [LARGE SCALE GENOMIC DNA]</scope>
    <source>
        <strain evidence="3">cv. 10/8</strain>
        <tissue evidence="2">Leaf</tissue>
    </source>
</reference>
<sequence>MDDFSVFGPSFDCCLKNLDTVLKRCVETNLVLNWEKCHFMVTEGIVLGHKISSKGIEVDKAKVEVIEKLPPPVNVKGIRSFLGYVGFYRRFIKDFSKIAKPDYAVGAVLRQRKNKNFHAIHYASKVLNDAQINYATTEKELLAI</sequence>
<protein>
    <recommendedName>
        <fullName evidence="1">Reverse transcriptase/retrotransposon-derived protein RNase H-like domain-containing protein</fullName>
    </recommendedName>
</protein>
<dbReference type="InterPro" id="IPR043502">
    <property type="entry name" value="DNA/RNA_pol_sf"/>
</dbReference>
<feature type="non-terminal residue" evidence="2">
    <location>
        <position position="144"/>
    </location>
</feature>
<keyword evidence="3" id="KW-1185">Reference proteome</keyword>
<dbReference type="InterPro" id="IPR051320">
    <property type="entry name" value="Viral_Replic_Matur_Polypro"/>
</dbReference>
<evidence type="ECO:0000313" key="2">
    <source>
        <dbReference type="EMBL" id="MCI07071.1"/>
    </source>
</evidence>
<dbReference type="SUPFAM" id="SSF56672">
    <property type="entry name" value="DNA/RNA polymerases"/>
    <property type="match status" value="1"/>
</dbReference>
<dbReference type="PANTHER" id="PTHR33064:SF39">
    <property type="match status" value="1"/>
</dbReference>
<accession>A0A392P4T3</accession>
<dbReference type="PANTHER" id="PTHR33064">
    <property type="entry name" value="POL PROTEIN"/>
    <property type="match status" value="1"/>
</dbReference>
<dbReference type="AlphaFoldDB" id="A0A392P4T3"/>
<dbReference type="InterPro" id="IPR043128">
    <property type="entry name" value="Rev_trsase/Diguanyl_cyclase"/>
</dbReference>
<proteinExistence type="predicted"/>
<organism evidence="2 3">
    <name type="scientific">Trifolium medium</name>
    <dbReference type="NCBI Taxonomy" id="97028"/>
    <lineage>
        <taxon>Eukaryota</taxon>
        <taxon>Viridiplantae</taxon>
        <taxon>Streptophyta</taxon>
        <taxon>Embryophyta</taxon>
        <taxon>Tracheophyta</taxon>
        <taxon>Spermatophyta</taxon>
        <taxon>Magnoliopsida</taxon>
        <taxon>eudicotyledons</taxon>
        <taxon>Gunneridae</taxon>
        <taxon>Pentapetalae</taxon>
        <taxon>rosids</taxon>
        <taxon>fabids</taxon>
        <taxon>Fabales</taxon>
        <taxon>Fabaceae</taxon>
        <taxon>Papilionoideae</taxon>
        <taxon>50 kb inversion clade</taxon>
        <taxon>NPAAA clade</taxon>
        <taxon>Hologalegina</taxon>
        <taxon>IRL clade</taxon>
        <taxon>Trifolieae</taxon>
        <taxon>Trifolium</taxon>
    </lineage>
</organism>
<evidence type="ECO:0000313" key="3">
    <source>
        <dbReference type="Proteomes" id="UP000265520"/>
    </source>
</evidence>
<comment type="caution">
    <text evidence="2">The sequence shown here is derived from an EMBL/GenBank/DDBJ whole genome shotgun (WGS) entry which is preliminary data.</text>
</comment>
<feature type="domain" description="Reverse transcriptase/retrotransposon-derived protein RNase H-like" evidence="1">
    <location>
        <begin position="102"/>
        <end position="144"/>
    </location>
</feature>
<dbReference type="EMBL" id="LXQA010064096">
    <property type="protein sequence ID" value="MCI07071.1"/>
    <property type="molecule type" value="Genomic_DNA"/>
</dbReference>
<dbReference type="Proteomes" id="UP000265520">
    <property type="component" value="Unassembled WGS sequence"/>
</dbReference>
<evidence type="ECO:0000259" key="1">
    <source>
        <dbReference type="Pfam" id="PF17919"/>
    </source>
</evidence>
<dbReference type="Gene3D" id="3.30.70.270">
    <property type="match status" value="2"/>
</dbReference>
<dbReference type="InterPro" id="IPR041577">
    <property type="entry name" value="RT_RNaseH_2"/>
</dbReference>
<name>A0A392P4T3_9FABA</name>
<dbReference type="Pfam" id="PF17919">
    <property type="entry name" value="RT_RNaseH_2"/>
    <property type="match status" value="1"/>
</dbReference>